<evidence type="ECO:0000256" key="1">
    <source>
        <dbReference type="ARBA" id="ARBA00022908"/>
    </source>
</evidence>
<evidence type="ECO:0000256" key="2">
    <source>
        <dbReference type="ARBA" id="ARBA00023125"/>
    </source>
</evidence>
<evidence type="ECO:0000313" key="7">
    <source>
        <dbReference type="EMBL" id="QEL17521.1"/>
    </source>
</evidence>
<dbReference type="Gene3D" id="1.10.150.130">
    <property type="match status" value="1"/>
</dbReference>
<name>A0A5C1AE58_9BACT</name>
<dbReference type="InterPro" id="IPR044068">
    <property type="entry name" value="CB"/>
</dbReference>
<dbReference type="PROSITE" id="PS51900">
    <property type="entry name" value="CB"/>
    <property type="match status" value="1"/>
</dbReference>
<reference evidence="8" key="1">
    <citation type="submission" date="2019-08" db="EMBL/GenBank/DDBJ databases">
        <title>Limnoglobus roseus gen. nov., sp. nov., a novel freshwater planctomycete with a giant genome from the family Gemmataceae.</title>
        <authorList>
            <person name="Kulichevskaya I.S."/>
            <person name="Naumoff D.G."/>
            <person name="Miroshnikov K."/>
            <person name="Ivanova A."/>
            <person name="Philippov D.A."/>
            <person name="Hakobyan A."/>
            <person name="Rijpstra I.C."/>
            <person name="Sinninghe Damste J.S."/>
            <person name="Liesack W."/>
            <person name="Dedysh S.N."/>
        </authorList>
    </citation>
    <scope>NUCLEOTIDE SEQUENCE [LARGE SCALE GENOMIC DNA]</scope>
    <source>
        <strain evidence="8">PX52</strain>
    </source>
</reference>
<dbReference type="GO" id="GO:0006310">
    <property type="term" value="P:DNA recombination"/>
    <property type="evidence" value="ECO:0007669"/>
    <property type="project" value="UniProtKB-KW"/>
</dbReference>
<evidence type="ECO:0000256" key="3">
    <source>
        <dbReference type="ARBA" id="ARBA00023172"/>
    </source>
</evidence>
<keyword evidence="2 4" id="KW-0238">DNA-binding</keyword>
<dbReference type="InterPro" id="IPR011010">
    <property type="entry name" value="DNA_brk_join_enz"/>
</dbReference>
<dbReference type="InterPro" id="IPR010998">
    <property type="entry name" value="Integrase_recombinase_N"/>
</dbReference>
<keyword evidence="3" id="KW-0233">DNA recombination</keyword>
<evidence type="ECO:0000256" key="4">
    <source>
        <dbReference type="PROSITE-ProRule" id="PRU01248"/>
    </source>
</evidence>
<gene>
    <name evidence="7" type="ORF">PX52LOC_04511</name>
</gene>
<dbReference type="Proteomes" id="UP000324974">
    <property type="component" value="Chromosome"/>
</dbReference>
<dbReference type="KEGG" id="lrs:PX52LOC_04511"/>
<keyword evidence="1" id="KW-0229">DNA integration</keyword>
<sequence>MPRFAKPYTERGWYVSRPHGTYLKLSRVEDGMTEARRILKIKLGELEQERGDRRRAGQSPSNLTVAEMFSLFLADLKTNKDDTFRDYQRWCTEFAKTYGHKPARDVTWAEANDFKLRLTTATYVQGKQPPKPYRPKTVNHALIALRRAFNWAIDTDRLPAGRNPFEKVKLLHTEGRRRVATDEEFQTLLRACNNPAFRDVLVAMRNTPTRPQDVYTLEWPMVDRENRLWVIHKHKTAKTAKQRIIPMNSEVEQMLRARAEKYGEEELVFRNRN</sequence>
<dbReference type="GO" id="GO:0015074">
    <property type="term" value="P:DNA integration"/>
    <property type="evidence" value="ECO:0007669"/>
    <property type="project" value="UniProtKB-KW"/>
</dbReference>
<dbReference type="Gene3D" id="1.10.443.10">
    <property type="entry name" value="Intergrase catalytic core"/>
    <property type="match status" value="1"/>
</dbReference>
<evidence type="ECO:0000259" key="6">
    <source>
        <dbReference type="PROSITE" id="PS51900"/>
    </source>
</evidence>
<dbReference type="EMBL" id="CP042425">
    <property type="protein sequence ID" value="QEL17521.1"/>
    <property type="molecule type" value="Genomic_DNA"/>
</dbReference>
<protein>
    <submittedName>
        <fullName evidence="7">Site-specific integrase</fullName>
    </submittedName>
</protein>
<dbReference type="PROSITE" id="PS51898">
    <property type="entry name" value="TYR_RECOMBINASE"/>
    <property type="match status" value="1"/>
</dbReference>
<dbReference type="GO" id="GO:0003677">
    <property type="term" value="F:DNA binding"/>
    <property type="evidence" value="ECO:0007669"/>
    <property type="project" value="UniProtKB-UniRule"/>
</dbReference>
<feature type="domain" description="Tyr recombinase" evidence="5">
    <location>
        <begin position="175"/>
        <end position="273"/>
    </location>
</feature>
<evidence type="ECO:0000259" key="5">
    <source>
        <dbReference type="PROSITE" id="PS51898"/>
    </source>
</evidence>
<dbReference type="OrthoDB" id="9784724at2"/>
<proteinExistence type="predicted"/>
<feature type="domain" description="Core-binding (CB)" evidence="6">
    <location>
        <begin position="63"/>
        <end position="153"/>
    </location>
</feature>
<dbReference type="Pfam" id="PF00589">
    <property type="entry name" value="Phage_integrase"/>
    <property type="match status" value="1"/>
</dbReference>
<dbReference type="SUPFAM" id="SSF56349">
    <property type="entry name" value="DNA breaking-rejoining enzymes"/>
    <property type="match status" value="1"/>
</dbReference>
<keyword evidence="8" id="KW-1185">Reference proteome</keyword>
<evidence type="ECO:0000313" key="8">
    <source>
        <dbReference type="Proteomes" id="UP000324974"/>
    </source>
</evidence>
<dbReference type="InterPro" id="IPR002104">
    <property type="entry name" value="Integrase_catalytic"/>
</dbReference>
<dbReference type="AlphaFoldDB" id="A0A5C1AE58"/>
<accession>A0A5C1AE58</accession>
<dbReference type="InterPro" id="IPR013762">
    <property type="entry name" value="Integrase-like_cat_sf"/>
</dbReference>
<organism evidence="7 8">
    <name type="scientific">Limnoglobus roseus</name>
    <dbReference type="NCBI Taxonomy" id="2598579"/>
    <lineage>
        <taxon>Bacteria</taxon>
        <taxon>Pseudomonadati</taxon>
        <taxon>Planctomycetota</taxon>
        <taxon>Planctomycetia</taxon>
        <taxon>Gemmatales</taxon>
        <taxon>Gemmataceae</taxon>
        <taxon>Limnoglobus</taxon>
    </lineage>
</organism>
<dbReference type="RefSeq" id="WP_149112116.1">
    <property type="nucleotide sequence ID" value="NZ_CP042425.1"/>
</dbReference>